<comment type="caution">
    <text evidence="10">The sequence shown here is derived from an EMBL/GenBank/DDBJ whole genome shotgun (WGS) entry which is preliminary data.</text>
</comment>
<dbReference type="CDD" id="cd05009">
    <property type="entry name" value="SIS_GlmS_GlmD_2"/>
    <property type="match status" value="1"/>
</dbReference>
<evidence type="ECO:0000256" key="5">
    <source>
        <dbReference type="ARBA" id="ARBA00022679"/>
    </source>
</evidence>
<feature type="domain" description="Glutamine amidotransferase type-2" evidence="8">
    <location>
        <begin position="863"/>
        <end position="1155"/>
    </location>
</feature>
<dbReference type="InterPro" id="IPR035466">
    <property type="entry name" value="GlmS/AgaS_SIS"/>
</dbReference>
<dbReference type="GO" id="GO:0004360">
    <property type="term" value="F:glutamine-fructose-6-phosphate transaminase (isomerizing) activity"/>
    <property type="evidence" value="ECO:0007669"/>
    <property type="project" value="UniProtKB-EC"/>
</dbReference>
<evidence type="ECO:0000313" key="10">
    <source>
        <dbReference type="EMBL" id="TGZ53470.1"/>
    </source>
</evidence>
<dbReference type="GO" id="GO:0097367">
    <property type="term" value="F:carbohydrate derivative binding"/>
    <property type="evidence" value="ECO:0007669"/>
    <property type="project" value="InterPro"/>
</dbReference>
<evidence type="ECO:0000256" key="6">
    <source>
        <dbReference type="ARBA" id="ARBA00022737"/>
    </source>
</evidence>
<evidence type="ECO:0000259" key="9">
    <source>
        <dbReference type="PROSITE" id="PS51464"/>
    </source>
</evidence>
<dbReference type="InterPro" id="IPR047084">
    <property type="entry name" value="GFAT_N"/>
</dbReference>
<evidence type="ECO:0000256" key="2">
    <source>
        <dbReference type="ARBA" id="ARBA00004775"/>
    </source>
</evidence>
<evidence type="ECO:0000256" key="1">
    <source>
        <dbReference type="ARBA" id="ARBA00001031"/>
    </source>
</evidence>
<evidence type="ECO:0000256" key="4">
    <source>
        <dbReference type="ARBA" id="ARBA00022576"/>
    </source>
</evidence>
<organism evidence="10 11">
    <name type="scientific">Temnothorax longispinosus</name>
    <dbReference type="NCBI Taxonomy" id="300112"/>
    <lineage>
        <taxon>Eukaryota</taxon>
        <taxon>Metazoa</taxon>
        <taxon>Ecdysozoa</taxon>
        <taxon>Arthropoda</taxon>
        <taxon>Hexapoda</taxon>
        <taxon>Insecta</taxon>
        <taxon>Pterygota</taxon>
        <taxon>Neoptera</taxon>
        <taxon>Endopterygota</taxon>
        <taxon>Hymenoptera</taxon>
        <taxon>Apocrita</taxon>
        <taxon>Aculeata</taxon>
        <taxon>Formicoidea</taxon>
        <taxon>Formicidae</taxon>
        <taxon>Myrmicinae</taxon>
        <taxon>Temnothorax</taxon>
    </lineage>
</organism>
<dbReference type="UniPathway" id="UPA00113">
    <property type="reaction ID" value="UER00528"/>
</dbReference>
<name>A0A4S2KUB2_9HYME</name>
<dbReference type="FunFam" id="3.40.50.10490:FF:000094">
    <property type="match status" value="1"/>
</dbReference>
<comment type="catalytic activity">
    <reaction evidence="1">
        <text>D-fructose 6-phosphate + L-glutamine = D-glucosamine 6-phosphate + L-glutamate</text>
        <dbReference type="Rhea" id="RHEA:13237"/>
        <dbReference type="ChEBI" id="CHEBI:29985"/>
        <dbReference type="ChEBI" id="CHEBI:58359"/>
        <dbReference type="ChEBI" id="CHEBI:58725"/>
        <dbReference type="ChEBI" id="CHEBI:61527"/>
        <dbReference type="EC" id="2.6.1.16"/>
    </reaction>
</comment>
<dbReference type="GO" id="GO:0006048">
    <property type="term" value="P:UDP-N-acetylglucosamine biosynthetic process"/>
    <property type="evidence" value="ECO:0007669"/>
    <property type="project" value="UniProtKB-UniPathway"/>
</dbReference>
<dbReference type="Pfam" id="PF01380">
    <property type="entry name" value="SIS"/>
    <property type="match status" value="2"/>
</dbReference>
<dbReference type="Gene3D" id="3.40.50.10490">
    <property type="entry name" value="Glucose-6-phosphate isomerase like protein, domain 1"/>
    <property type="match status" value="2"/>
</dbReference>
<dbReference type="PANTHER" id="PTHR10937:SF0">
    <property type="entry name" value="GLUTAMINE--FRUCTOSE-6-PHOSPHATE TRANSAMINASE (ISOMERIZING)"/>
    <property type="match status" value="1"/>
</dbReference>
<dbReference type="SUPFAM" id="SSF56235">
    <property type="entry name" value="N-terminal nucleophile aminohydrolases (Ntn hydrolases)"/>
    <property type="match status" value="1"/>
</dbReference>
<dbReference type="GO" id="GO:0006487">
    <property type="term" value="P:protein N-linked glycosylation"/>
    <property type="evidence" value="ECO:0007669"/>
    <property type="project" value="TreeGrafter"/>
</dbReference>
<keyword evidence="5 10" id="KW-0808">Transferase</keyword>
<dbReference type="CDD" id="cd05008">
    <property type="entry name" value="SIS_GlmS_GlmD_1"/>
    <property type="match status" value="1"/>
</dbReference>
<dbReference type="InterPro" id="IPR046348">
    <property type="entry name" value="SIS_dom_sf"/>
</dbReference>
<dbReference type="EC" id="2.6.1.16" evidence="3"/>
<dbReference type="FunFam" id="3.40.50.10490:FF:000126">
    <property type="entry name" value="Glutamine--fructose-6-phosphate aminotransferase [isomerizing] 1"/>
    <property type="match status" value="1"/>
</dbReference>
<evidence type="ECO:0000256" key="7">
    <source>
        <dbReference type="ARBA" id="ARBA00022962"/>
    </source>
</evidence>
<keyword evidence="11" id="KW-1185">Reference proteome</keyword>
<evidence type="ECO:0000256" key="3">
    <source>
        <dbReference type="ARBA" id="ARBA00012916"/>
    </source>
</evidence>
<evidence type="ECO:0000259" key="8">
    <source>
        <dbReference type="PROSITE" id="PS51278"/>
    </source>
</evidence>
<dbReference type="Pfam" id="PF13522">
    <property type="entry name" value="GATase_6"/>
    <property type="match status" value="1"/>
</dbReference>
<dbReference type="EMBL" id="QBLH01001030">
    <property type="protein sequence ID" value="TGZ53470.1"/>
    <property type="molecule type" value="Genomic_DNA"/>
</dbReference>
<keyword evidence="6" id="KW-0677">Repeat</keyword>
<gene>
    <name evidence="10" type="ORF">DBV15_05885</name>
</gene>
<evidence type="ECO:0000313" key="11">
    <source>
        <dbReference type="Proteomes" id="UP000310200"/>
    </source>
</evidence>
<comment type="pathway">
    <text evidence="2">Nucleotide-sugar biosynthesis; UDP-N-acetyl-alpha-D-glucosamine biosynthesis; alpha-D-glucosamine 6-phosphate from D-fructose 6-phosphate: step 1/1.</text>
</comment>
<protein>
    <recommendedName>
        <fullName evidence="3">glutamine--fructose-6-phosphate transaminase (isomerizing)</fullName>
        <ecNumber evidence="3">2.6.1.16</ecNumber>
    </recommendedName>
</protein>
<dbReference type="Proteomes" id="UP000310200">
    <property type="component" value="Unassembled WGS sequence"/>
</dbReference>
<dbReference type="PROSITE" id="PS51464">
    <property type="entry name" value="SIS"/>
    <property type="match status" value="2"/>
</dbReference>
<dbReference type="SUPFAM" id="SSF53697">
    <property type="entry name" value="SIS domain"/>
    <property type="match status" value="1"/>
</dbReference>
<dbReference type="STRING" id="300112.A0A4S2KUB2"/>
<dbReference type="InterPro" id="IPR017932">
    <property type="entry name" value="GATase_2_dom"/>
</dbReference>
<dbReference type="PROSITE" id="PS51278">
    <property type="entry name" value="GATASE_TYPE_2"/>
    <property type="match status" value="1"/>
</dbReference>
<keyword evidence="4 10" id="KW-0032">Aminotransferase</keyword>
<sequence>MYIEAVPTSTSLENLRIRVRNTKWNVQTTIRDLELLRIHAEDDTLRQISEKWNEEQDNHRTYKTILISGIRNEINDARAAGKDTRSLESCYDKAVDGIKKSENEAYDDAIKCVDDARHSIHKSLSFVDNLVSTGETLLTDLNNVFLECHNTDRYRMESCINGELAKTKASLESLEQDRITAETTMAPVSKNFVTQTSNCVKQAYSVTYTTGSSIKTGLTLCIGTVYAPIPLKDNLEIRRLEVRSAIRNVESTLQRVERVYADTKEDTVVTVLRRFWEQMDSHRDYVDLLLESMRREVNNAKFRGVDAEDCYETNRQAIIEHTDVANKAATECQENAEKSIENSLRFLESFISVGNNLIEELNDLIRDCHSDDTMKEASCILIEFAKVNTDVKQFEEDVKHIEGSSVPVSDSVVLQATKCLDKSYLSARFESEGAMMSNSRCVRDKEDRYDLANATLLDIYRIRIGIRKRTVERTVRRVERIRDNVDQDVKLMVEEKRYKQIKEYNNYADPILDTIHKEVEDAKARGKNAQVCYDYALHTFENIINIATTDAWQCQVSAESSIRKNLHFINHLITTGCELIEELDNIFPNCYKTNSRLTISDKKLYSCVKNQFGISKASVKKLKTNARSVKSTAKSASKSVVQEATNCLNNVYTTARLKVPEARSVATKCLEHVNANPLDSLRTGVQRSKKQVQDIIEQLERLQSNIAHDTIFKIKNIWIGQRQRLNDYSNPIIDAIRKEVEAAKAEGKNAQPCYDTASNSLKNIWDLASSDAQRQCVDTAESSIKSELDFINNLITTGRTLIIELDSIFPNCFSNDIFQMQRCVALKLSTANIAVRDLQNKANSAKLTAESASNNIFLQGNNCLYNVYSTAISQITEVRLAATKCLKALKEILELLVVGLKRLEYRGYDSAGVALDSADGKDISIIKKQGKVKALEEEIFCRTNLDFESETQCHVGIAHTRWATHGVPSEVNAHPQRSDNEHGFVVVHNGIVTNYKEVKTLLQQRGYVFESDTDTEVIAKLIHHLWVQHPAYSFRELVEQVVQQLEGAFALCFKSKYFPGECVATRRGSPLLVGIKTKTRLATDHVPILYGKDHRPHGRNPELPVIPRSESTSEFQPLEDKEVEYFFASDASAIIEHTNRVIFLEDDDVAAVKEGALSIHRLRRCMDDPHAREITTLKMEIQQIMKGNYDYFMQKEIFEQPESVVNTMRGRLNFQDNSVTLGGIKDYIPEIKRCRRLMLIGCGTSYHSAIATRQLLEELTELPVMVELASDFLDRNTPVFRDDVCFFISQSGETADTLMALRYCKSRGALIVGITNTVGSSICRESHCGVHINAGPEIGVASTKAYTSQFISLVMFALVMSEDRISLRARRLQIIKGLKNLDNLIREVLKLDDKVKELAKSLFQHKSLLIMGRGYNFATCMEGALKVKELTYMHSEGIMAGELKHGPLALVDDSMPVIMIVMRDPVYVKCMNALQQVTARDGKPIVICEEGDEETKAFADRALEVPKTVDCLQGILTVIPMQLLSFHIAVLRGCNVDCPRNLAKSVTVE</sequence>
<dbReference type="InterPro" id="IPR005855">
    <property type="entry name" value="GFAT"/>
</dbReference>
<dbReference type="InterPro" id="IPR035490">
    <property type="entry name" value="GlmS/FrlB_SIS"/>
</dbReference>
<proteinExistence type="predicted"/>
<feature type="domain" description="SIS" evidence="9">
    <location>
        <begin position="1227"/>
        <end position="1366"/>
    </location>
</feature>
<dbReference type="CDD" id="cd00714">
    <property type="entry name" value="GFAT"/>
    <property type="match status" value="1"/>
</dbReference>
<keyword evidence="7" id="KW-0315">Glutamine amidotransferase</keyword>
<dbReference type="NCBIfam" id="NF001484">
    <property type="entry name" value="PRK00331.1"/>
    <property type="match status" value="1"/>
</dbReference>
<feature type="domain" description="SIS" evidence="9">
    <location>
        <begin position="1398"/>
        <end position="1539"/>
    </location>
</feature>
<dbReference type="InterPro" id="IPR001347">
    <property type="entry name" value="SIS_dom"/>
</dbReference>
<dbReference type="Gene3D" id="3.60.20.10">
    <property type="entry name" value="Glutamine Phosphoribosylpyrophosphate, subunit 1, domain 1"/>
    <property type="match status" value="1"/>
</dbReference>
<dbReference type="InterPro" id="IPR029055">
    <property type="entry name" value="Ntn_hydrolases_N"/>
</dbReference>
<reference evidence="10 11" key="1">
    <citation type="journal article" date="2019" name="Philos. Trans. R. Soc. Lond., B, Biol. Sci.">
        <title>Ant behaviour and brain gene expression of defending hosts depend on the ecological success of the intruding social parasite.</title>
        <authorList>
            <person name="Kaur R."/>
            <person name="Stoldt M."/>
            <person name="Jongepier E."/>
            <person name="Feldmeyer B."/>
            <person name="Menzel F."/>
            <person name="Bornberg-Bauer E."/>
            <person name="Foitzik S."/>
        </authorList>
    </citation>
    <scope>NUCLEOTIDE SEQUENCE [LARGE SCALE GENOMIC DNA]</scope>
    <source>
        <tissue evidence="10">Whole body</tissue>
    </source>
</reference>
<accession>A0A4S2KUB2</accession>
<dbReference type="PANTHER" id="PTHR10937">
    <property type="entry name" value="GLUCOSAMINE--FRUCTOSE-6-PHOSPHATE AMINOTRANSFERASE, ISOMERIZING"/>
    <property type="match status" value="1"/>
</dbReference>
<dbReference type="NCBIfam" id="TIGR01135">
    <property type="entry name" value="glmS"/>
    <property type="match status" value="1"/>
</dbReference>
<dbReference type="GO" id="GO:0006002">
    <property type="term" value="P:fructose 6-phosphate metabolic process"/>
    <property type="evidence" value="ECO:0007669"/>
    <property type="project" value="TreeGrafter"/>
</dbReference>